<sequence>MNTSAGLCLADERHVRQAITRLPEDYVRLHLHIGRATSGTAEFATGTKELPVPLRLDVEGLQREIVEEAVRWSEPVAEACGVPWDTQHARDSRPGPLLTQACTLLADRLPVLLALRDVPQLVWDVDHQRTVLERDGVDGALRLLDLHHRAGRVLAVDRKIYRLPEPCPACGVSAVEHADGADIVDCRDCGVRFVWDDFRRRTDPLARLEEAS</sequence>
<proteinExistence type="predicted"/>
<dbReference type="EMBL" id="FOFV01000018">
    <property type="protein sequence ID" value="SES21203.1"/>
    <property type="molecule type" value="Genomic_DNA"/>
</dbReference>
<dbReference type="AlphaFoldDB" id="A0A1H9VJ11"/>
<accession>A0A1H9VJ11</accession>
<evidence type="ECO:0000313" key="1">
    <source>
        <dbReference type="EMBL" id="SES21203.1"/>
    </source>
</evidence>
<dbReference type="OrthoDB" id="3606360at2"/>
<dbReference type="RefSeq" id="WP_143091821.1">
    <property type="nucleotide sequence ID" value="NZ_FOFV01000018.1"/>
</dbReference>
<protein>
    <submittedName>
        <fullName evidence="1">Uncharacterized protein</fullName>
    </submittedName>
</protein>
<dbReference type="Proteomes" id="UP000199503">
    <property type="component" value="Unassembled WGS sequence"/>
</dbReference>
<gene>
    <name evidence="1" type="ORF">SAMN04488000_118133</name>
</gene>
<evidence type="ECO:0000313" key="2">
    <source>
        <dbReference type="Proteomes" id="UP000199503"/>
    </source>
</evidence>
<dbReference type="STRING" id="65499.SAMN04488000_118133"/>
<reference evidence="2" key="1">
    <citation type="submission" date="2016-10" db="EMBL/GenBank/DDBJ databases">
        <authorList>
            <person name="Varghese N."/>
            <person name="Submissions S."/>
        </authorList>
    </citation>
    <scope>NUCLEOTIDE SEQUENCE [LARGE SCALE GENOMIC DNA]</scope>
    <source>
        <strain evidence="2">DSM 44437</strain>
    </source>
</reference>
<name>A0A1H9VJ11_9PSEU</name>
<organism evidence="1 2">
    <name type="scientific">Lentzea albida</name>
    <dbReference type="NCBI Taxonomy" id="65499"/>
    <lineage>
        <taxon>Bacteria</taxon>
        <taxon>Bacillati</taxon>
        <taxon>Actinomycetota</taxon>
        <taxon>Actinomycetes</taxon>
        <taxon>Pseudonocardiales</taxon>
        <taxon>Pseudonocardiaceae</taxon>
        <taxon>Lentzea</taxon>
    </lineage>
</organism>
<keyword evidence="2" id="KW-1185">Reference proteome</keyword>